<evidence type="ECO:0000313" key="3">
    <source>
        <dbReference type="Proteomes" id="UP001589718"/>
    </source>
</evidence>
<organism evidence="2 3">
    <name type="scientific">Streptomyces cremeus</name>
    <dbReference type="NCBI Taxonomy" id="66881"/>
    <lineage>
        <taxon>Bacteria</taxon>
        <taxon>Bacillati</taxon>
        <taxon>Actinomycetota</taxon>
        <taxon>Actinomycetes</taxon>
        <taxon>Kitasatosporales</taxon>
        <taxon>Streptomycetaceae</taxon>
        <taxon>Streptomyces</taxon>
    </lineage>
</organism>
<dbReference type="RefSeq" id="WP_345220180.1">
    <property type="nucleotide sequence ID" value="NZ_BAAAXE010000013.1"/>
</dbReference>
<gene>
    <name evidence="2" type="ORF">ACFFTU_22230</name>
</gene>
<comment type="caution">
    <text evidence="2">The sequence shown here is derived from an EMBL/GenBank/DDBJ whole genome shotgun (WGS) entry which is preliminary data.</text>
</comment>
<evidence type="ECO:0000313" key="2">
    <source>
        <dbReference type="EMBL" id="MFB9522665.1"/>
    </source>
</evidence>
<evidence type="ECO:0000256" key="1">
    <source>
        <dbReference type="SAM" id="MobiDB-lite"/>
    </source>
</evidence>
<proteinExistence type="predicted"/>
<name>A0ABV5PHH9_STRCM</name>
<reference evidence="2 3" key="1">
    <citation type="submission" date="2024-09" db="EMBL/GenBank/DDBJ databases">
        <authorList>
            <person name="Sun Q."/>
            <person name="Mori K."/>
        </authorList>
    </citation>
    <scope>NUCLEOTIDE SEQUENCE [LARGE SCALE GENOMIC DNA]</scope>
    <source>
        <strain evidence="2 3">JCM 4362</strain>
    </source>
</reference>
<keyword evidence="3" id="KW-1185">Reference proteome</keyword>
<accession>A0ABV5PHH9</accession>
<dbReference type="Proteomes" id="UP001589718">
    <property type="component" value="Unassembled WGS sequence"/>
</dbReference>
<protein>
    <submittedName>
        <fullName evidence="2">SCO3374 family protein</fullName>
    </submittedName>
</protein>
<dbReference type="InterPro" id="IPR047919">
    <property type="entry name" value="SCO3374-like"/>
</dbReference>
<feature type="region of interest" description="Disordered" evidence="1">
    <location>
        <begin position="1"/>
        <end position="25"/>
    </location>
</feature>
<feature type="region of interest" description="Disordered" evidence="1">
    <location>
        <begin position="194"/>
        <end position="216"/>
    </location>
</feature>
<feature type="compositionally biased region" description="Pro residues" evidence="1">
    <location>
        <begin position="1"/>
        <end position="13"/>
    </location>
</feature>
<dbReference type="NCBIfam" id="NF040464">
    <property type="entry name" value="SCO3374_fam"/>
    <property type="match status" value="1"/>
</dbReference>
<dbReference type="EMBL" id="JBHMCR010000013">
    <property type="protein sequence ID" value="MFB9522665.1"/>
    <property type="molecule type" value="Genomic_DNA"/>
</dbReference>
<sequence length="216" mass="22803">MAPTVPRPRPPLPGGDDARTRPPRRASWASWYEKELGWDTVHAPGEPVLLPTGRHFDVLELPAEAGHAVLRRIGPTGPVALLGRRLRLLLAAGSADEVPSLLDWLEWGSVDLDLRATGTGGLITAPAPPGFAPLPEDGAAVWLRPPVPGREEALPAFTGIGGSGDAPDLVRLLAAAATECHRIRLISAKTASPNRGDLDVNTGLPKMRQAQPLALS</sequence>